<sequence>MTATPASPAGTRRTDPRPTTADRVRQVVVTVSEIACLLGTLVGIGVFGTRVEESSGGSLSADATLLAPAGTAFSIWSVIYLGLFAYTVWQWLPSRTTDRRARATGGLAAASMLLNAGWLLVTQQGWIWTSVGVIVALVLILGLLVDRLTRVPGRRGPLDLVVVDGTFGLYLGWVSVATAANVAAALVASGVSQEGRGAEWIGVAVVLVLAVVVAAIQRRVGGRWAVAAAAAWGLSWIAIGRATDEPRSMIVAWGAAAAAILVVLATAYFRRRADLPQDAGQQGADRPGADQHGADRGADTARPVDEQR</sequence>
<keyword evidence="5 7" id="KW-0472">Membrane</keyword>
<keyword evidence="4 7" id="KW-1133">Transmembrane helix</keyword>
<feature type="region of interest" description="Disordered" evidence="6">
    <location>
        <begin position="1"/>
        <end position="21"/>
    </location>
</feature>
<evidence type="ECO:0008006" key="10">
    <source>
        <dbReference type="Google" id="ProtNLM"/>
    </source>
</evidence>
<dbReference type="Gene3D" id="1.20.1260.100">
    <property type="entry name" value="TspO/MBR protein"/>
    <property type="match status" value="1"/>
</dbReference>
<dbReference type="AlphaFoldDB" id="A0A0W8I3N7"/>
<evidence type="ECO:0000256" key="5">
    <source>
        <dbReference type="ARBA" id="ARBA00023136"/>
    </source>
</evidence>
<feature type="transmembrane region" description="Helical" evidence="7">
    <location>
        <begin position="27"/>
        <end position="47"/>
    </location>
</feature>
<comment type="subcellular location">
    <subcellularLocation>
        <location evidence="1">Membrane</location>
        <topology evidence="1">Multi-pass membrane protein</topology>
    </subcellularLocation>
</comment>
<organism evidence="8 9">
    <name type="scientific">Kocuria rosea subsp. polaris</name>
    <dbReference type="NCBI Taxonomy" id="136273"/>
    <lineage>
        <taxon>Bacteria</taxon>
        <taxon>Bacillati</taxon>
        <taxon>Actinomycetota</taxon>
        <taxon>Actinomycetes</taxon>
        <taxon>Micrococcales</taxon>
        <taxon>Micrococcaceae</taxon>
        <taxon>Kocuria</taxon>
    </lineage>
</organism>
<evidence type="ECO:0000256" key="6">
    <source>
        <dbReference type="SAM" id="MobiDB-lite"/>
    </source>
</evidence>
<protein>
    <recommendedName>
        <fullName evidence="10">Tryptophan-rich sensory protein</fullName>
    </recommendedName>
</protein>
<dbReference type="STRING" id="136273.GY22_04255"/>
<dbReference type="GO" id="GO:0016020">
    <property type="term" value="C:membrane"/>
    <property type="evidence" value="ECO:0007669"/>
    <property type="project" value="UniProtKB-SubCell"/>
</dbReference>
<dbReference type="InterPro" id="IPR038330">
    <property type="entry name" value="TspO/MBR-related_sf"/>
</dbReference>
<evidence type="ECO:0000256" key="1">
    <source>
        <dbReference type="ARBA" id="ARBA00004141"/>
    </source>
</evidence>
<reference evidence="9" key="1">
    <citation type="submission" date="2015-12" db="EMBL/GenBank/DDBJ databases">
        <authorList>
            <person name="Nair G.R."/>
            <person name="Kaur G."/>
            <person name="Mayilraj S."/>
        </authorList>
    </citation>
    <scope>NUCLEOTIDE SEQUENCE [LARGE SCALE GENOMIC DNA]</scope>
    <source>
        <strain evidence="9">CD08_4</strain>
    </source>
</reference>
<evidence type="ECO:0000256" key="4">
    <source>
        <dbReference type="ARBA" id="ARBA00022989"/>
    </source>
</evidence>
<dbReference type="Pfam" id="PF03073">
    <property type="entry name" value="TspO_MBR"/>
    <property type="match status" value="1"/>
</dbReference>
<feature type="transmembrane region" description="Helical" evidence="7">
    <location>
        <begin position="249"/>
        <end position="269"/>
    </location>
</feature>
<evidence type="ECO:0000313" key="8">
    <source>
        <dbReference type="EMBL" id="KUG52518.1"/>
    </source>
</evidence>
<evidence type="ECO:0000256" key="2">
    <source>
        <dbReference type="ARBA" id="ARBA00007524"/>
    </source>
</evidence>
<dbReference type="Proteomes" id="UP000053512">
    <property type="component" value="Unassembled WGS sequence"/>
</dbReference>
<evidence type="ECO:0000256" key="7">
    <source>
        <dbReference type="SAM" id="Phobius"/>
    </source>
</evidence>
<dbReference type="PANTHER" id="PTHR33802:SF1">
    <property type="entry name" value="XK-RELATED PROTEIN"/>
    <property type="match status" value="1"/>
</dbReference>
<evidence type="ECO:0000256" key="3">
    <source>
        <dbReference type="ARBA" id="ARBA00022692"/>
    </source>
</evidence>
<feature type="region of interest" description="Disordered" evidence="6">
    <location>
        <begin position="277"/>
        <end position="308"/>
    </location>
</feature>
<dbReference type="RefSeq" id="WP_058875062.1">
    <property type="nucleotide sequence ID" value="NZ_LQBK01000039.1"/>
</dbReference>
<feature type="transmembrane region" description="Helical" evidence="7">
    <location>
        <begin position="101"/>
        <end position="120"/>
    </location>
</feature>
<dbReference type="PANTHER" id="PTHR33802">
    <property type="entry name" value="SI:CH211-161H7.5-RELATED"/>
    <property type="match status" value="1"/>
</dbReference>
<dbReference type="EMBL" id="LQBK01000039">
    <property type="protein sequence ID" value="KUG52518.1"/>
    <property type="molecule type" value="Genomic_DNA"/>
</dbReference>
<keyword evidence="3 7" id="KW-0812">Transmembrane</keyword>
<name>A0A0W8I3N7_KOCRO</name>
<comment type="similarity">
    <text evidence="2">Belongs to the TspO/BZRP family.</text>
</comment>
<feature type="transmembrane region" description="Helical" evidence="7">
    <location>
        <begin position="67"/>
        <end position="89"/>
    </location>
</feature>
<gene>
    <name evidence="8" type="ORF">AVL61_13155</name>
</gene>
<feature type="transmembrane region" description="Helical" evidence="7">
    <location>
        <begin position="224"/>
        <end position="243"/>
    </location>
</feature>
<proteinExistence type="inferred from homology"/>
<feature type="transmembrane region" description="Helical" evidence="7">
    <location>
        <begin position="126"/>
        <end position="146"/>
    </location>
</feature>
<dbReference type="InterPro" id="IPR004307">
    <property type="entry name" value="TspO_MBR"/>
</dbReference>
<feature type="compositionally biased region" description="Basic and acidic residues" evidence="6">
    <location>
        <begin position="287"/>
        <end position="308"/>
    </location>
</feature>
<feature type="compositionally biased region" description="Basic and acidic residues" evidence="6">
    <location>
        <begin position="12"/>
        <end position="21"/>
    </location>
</feature>
<accession>A0A0W8I3N7</accession>
<feature type="transmembrane region" description="Helical" evidence="7">
    <location>
        <begin position="200"/>
        <end position="217"/>
    </location>
</feature>
<evidence type="ECO:0000313" key="9">
    <source>
        <dbReference type="Proteomes" id="UP000053512"/>
    </source>
</evidence>
<feature type="transmembrane region" description="Helical" evidence="7">
    <location>
        <begin position="167"/>
        <end position="188"/>
    </location>
</feature>
<comment type="caution">
    <text evidence="8">The sequence shown here is derived from an EMBL/GenBank/DDBJ whole genome shotgun (WGS) entry which is preliminary data.</text>
</comment>